<organism evidence="7 8">
    <name type="scientific">Candidatus Daviesbacteria bacterium RIFCSPHIGHO2_02_FULL_43_12</name>
    <dbReference type="NCBI Taxonomy" id="1797776"/>
    <lineage>
        <taxon>Bacteria</taxon>
        <taxon>Candidatus Daviesiibacteriota</taxon>
    </lineage>
</organism>
<dbReference type="PANTHER" id="PTHR22807">
    <property type="entry name" value="NOP2 YEAST -RELATED NOL1/NOP2/FMU SUN DOMAIN-CONTAINING"/>
    <property type="match status" value="1"/>
</dbReference>
<evidence type="ECO:0000256" key="5">
    <source>
        <dbReference type="PROSITE-ProRule" id="PRU01023"/>
    </source>
</evidence>
<feature type="active site" description="Nucleophile" evidence="5">
    <location>
        <position position="253"/>
    </location>
</feature>
<dbReference type="Pfam" id="PF01189">
    <property type="entry name" value="Methyltr_RsmB-F"/>
    <property type="match status" value="1"/>
</dbReference>
<dbReference type="InterPro" id="IPR023267">
    <property type="entry name" value="RCMT"/>
</dbReference>
<name>A0A1F5KJX1_9BACT</name>
<dbReference type="InterPro" id="IPR029063">
    <property type="entry name" value="SAM-dependent_MTases_sf"/>
</dbReference>
<reference evidence="7 8" key="1">
    <citation type="journal article" date="2016" name="Nat. Commun.">
        <title>Thousands of microbial genomes shed light on interconnected biogeochemical processes in an aquifer system.</title>
        <authorList>
            <person name="Anantharaman K."/>
            <person name="Brown C.T."/>
            <person name="Hug L.A."/>
            <person name="Sharon I."/>
            <person name="Castelle C.J."/>
            <person name="Probst A.J."/>
            <person name="Thomas B.C."/>
            <person name="Singh A."/>
            <person name="Wilkins M.J."/>
            <person name="Karaoz U."/>
            <person name="Brodie E.L."/>
            <person name="Williams K.H."/>
            <person name="Hubbard S.S."/>
            <person name="Banfield J.F."/>
        </authorList>
    </citation>
    <scope>NUCLEOTIDE SEQUENCE [LARGE SCALE GENOMIC DNA]</scope>
</reference>
<dbReference type="PROSITE" id="PS51686">
    <property type="entry name" value="SAM_MT_RSMB_NOP"/>
    <property type="match status" value="1"/>
</dbReference>
<keyword evidence="4 5" id="KW-0694">RNA-binding</keyword>
<comment type="similarity">
    <text evidence="5">Belongs to the class I-like SAM-binding methyltransferase superfamily. RsmB/NOP family.</text>
</comment>
<dbReference type="Gene3D" id="3.30.70.1170">
    <property type="entry name" value="Sun protein, domain 3"/>
    <property type="match status" value="1"/>
</dbReference>
<dbReference type="InterPro" id="IPR011023">
    <property type="entry name" value="Nop2p"/>
</dbReference>
<evidence type="ECO:0000256" key="2">
    <source>
        <dbReference type="ARBA" id="ARBA00022679"/>
    </source>
</evidence>
<evidence type="ECO:0000256" key="1">
    <source>
        <dbReference type="ARBA" id="ARBA00022603"/>
    </source>
</evidence>
<dbReference type="GO" id="GO:0001510">
    <property type="term" value="P:RNA methylation"/>
    <property type="evidence" value="ECO:0007669"/>
    <property type="project" value="InterPro"/>
</dbReference>
<keyword evidence="1 5" id="KW-0489">Methyltransferase</keyword>
<dbReference type="GO" id="GO:0008173">
    <property type="term" value="F:RNA methyltransferase activity"/>
    <property type="evidence" value="ECO:0007669"/>
    <property type="project" value="InterPro"/>
</dbReference>
<dbReference type="AlphaFoldDB" id="A0A1F5KJX1"/>
<feature type="domain" description="SAM-dependent MTase RsmB/NOP-type" evidence="6">
    <location>
        <begin position="29"/>
        <end position="326"/>
    </location>
</feature>
<keyword evidence="3 5" id="KW-0949">S-adenosyl-L-methionine</keyword>
<accession>A0A1F5KJX1</accession>
<evidence type="ECO:0000256" key="3">
    <source>
        <dbReference type="ARBA" id="ARBA00022691"/>
    </source>
</evidence>
<dbReference type="PRINTS" id="PR02008">
    <property type="entry name" value="RCMTFAMILY"/>
</dbReference>
<dbReference type="GO" id="GO:0008757">
    <property type="term" value="F:S-adenosylmethionine-dependent methyltransferase activity"/>
    <property type="evidence" value="ECO:0007669"/>
    <property type="project" value="InterPro"/>
</dbReference>
<dbReference type="Proteomes" id="UP000177328">
    <property type="component" value="Unassembled WGS sequence"/>
</dbReference>
<protein>
    <recommendedName>
        <fullName evidence="6">SAM-dependent MTase RsmB/NOP-type domain-containing protein</fullName>
    </recommendedName>
</protein>
<dbReference type="GO" id="GO:0006396">
    <property type="term" value="P:RNA processing"/>
    <property type="evidence" value="ECO:0007669"/>
    <property type="project" value="InterPro"/>
</dbReference>
<dbReference type="PANTHER" id="PTHR22807:SF30">
    <property type="entry name" value="28S RRNA (CYTOSINE(4447)-C(5))-METHYLTRANSFERASE-RELATED"/>
    <property type="match status" value="1"/>
</dbReference>
<dbReference type="NCBIfam" id="TIGR00446">
    <property type="entry name" value="nop2p"/>
    <property type="match status" value="1"/>
</dbReference>
<proteinExistence type="inferred from homology"/>
<sequence length="336" mass="37718">MADQSWQKLPQKFLNKLKLIIPPQNIESVLQSFTTIRPTTFRANTLKISASDLKIKLKEAGLPFEKVGWRSGAPSSELLPEAFILQDTPQRVLTENDIYNQGLVYVQSLSSMIPPLVLDPQPGELILDLTAAPGSKTTQIAALMKNTGQIIANDKSRVRLFKLEANLKLQGVTNSQITYLDGKDLWRKYPEYFDKTLVDVPCSMEGRFLSTYEKSYRDWTEKKVRELSALQKFLIRAGVTATKVGGLVVYSTCTISPEENESVIDWLLEKEQGKVEVEEISLGIPESYPALVSWQGKTYHPQVKLTLRILPTALTEGFFVAKLRKVASNKPTKSVL</sequence>
<dbReference type="SUPFAM" id="SSF53335">
    <property type="entry name" value="S-adenosyl-L-methionine-dependent methyltransferases"/>
    <property type="match status" value="1"/>
</dbReference>
<gene>
    <name evidence="7" type="ORF">A3D25_00970</name>
</gene>
<dbReference type="InterPro" id="IPR049560">
    <property type="entry name" value="MeTrfase_RsmB-F_NOP2_cat"/>
</dbReference>
<comment type="caution">
    <text evidence="7">The sequence shown here is derived from an EMBL/GenBank/DDBJ whole genome shotgun (WGS) entry which is preliminary data.</text>
</comment>
<evidence type="ECO:0000256" key="4">
    <source>
        <dbReference type="ARBA" id="ARBA00022884"/>
    </source>
</evidence>
<dbReference type="EMBL" id="MFDD01000002">
    <property type="protein sequence ID" value="OGE41095.1"/>
    <property type="molecule type" value="Genomic_DNA"/>
</dbReference>
<evidence type="ECO:0000259" key="6">
    <source>
        <dbReference type="PROSITE" id="PS51686"/>
    </source>
</evidence>
<dbReference type="Gene3D" id="3.40.50.150">
    <property type="entry name" value="Vaccinia Virus protein VP39"/>
    <property type="match status" value="1"/>
</dbReference>
<evidence type="ECO:0000313" key="8">
    <source>
        <dbReference type="Proteomes" id="UP000177328"/>
    </source>
</evidence>
<keyword evidence="2 5" id="KW-0808">Transferase</keyword>
<dbReference type="GO" id="GO:0003723">
    <property type="term" value="F:RNA binding"/>
    <property type="evidence" value="ECO:0007669"/>
    <property type="project" value="UniProtKB-UniRule"/>
</dbReference>
<feature type="binding site" evidence="5">
    <location>
        <position position="154"/>
    </location>
    <ligand>
        <name>S-adenosyl-L-methionine</name>
        <dbReference type="ChEBI" id="CHEBI:59789"/>
    </ligand>
</feature>
<comment type="caution">
    <text evidence="5">Lacks conserved residue(s) required for the propagation of feature annotation.</text>
</comment>
<feature type="binding site" evidence="5">
    <location>
        <position position="199"/>
    </location>
    <ligand>
        <name>S-adenosyl-L-methionine</name>
        <dbReference type="ChEBI" id="CHEBI:59789"/>
    </ligand>
</feature>
<evidence type="ECO:0000313" key="7">
    <source>
        <dbReference type="EMBL" id="OGE41095.1"/>
    </source>
</evidence>
<feature type="binding site" evidence="5">
    <location>
        <position position="181"/>
    </location>
    <ligand>
        <name>S-adenosyl-L-methionine</name>
        <dbReference type="ChEBI" id="CHEBI:59789"/>
    </ligand>
</feature>
<dbReference type="InterPro" id="IPR001678">
    <property type="entry name" value="MeTrfase_RsmB-F_NOP2_dom"/>
</dbReference>